<organism evidence="2 3">
    <name type="scientific">Fragilariopsis cylindrus CCMP1102</name>
    <dbReference type="NCBI Taxonomy" id="635003"/>
    <lineage>
        <taxon>Eukaryota</taxon>
        <taxon>Sar</taxon>
        <taxon>Stramenopiles</taxon>
        <taxon>Ochrophyta</taxon>
        <taxon>Bacillariophyta</taxon>
        <taxon>Bacillariophyceae</taxon>
        <taxon>Bacillariophycidae</taxon>
        <taxon>Bacillariales</taxon>
        <taxon>Bacillariaceae</taxon>
        <taxon>Fragilariopsis</taxon>
    </lineage>
</organism>
<evidence type="ECO:0000313" key="3">
    <source>
        <dbReference type="Proteomes" id="UP000095751"/>
    </source>
</evidence>
<keyword evidence="1" id="KW-0472">Membrane</keyword>
<gene>
    <name evidence="2" type="ORF">FRACYDRAFT_260144</name>
</gene>
<dbReference type="AlphaFoldDB" id="A0A1E7FP22"/>
<feature type="transmembrane region" description="Helical" evidence="1">
    <location>
        <begin position="294"/>
        <end position="311"/>
    </location>
</feature>
<feature type="transmembrane region" description="Helical" evidence="1">
    <location>
        <begin position="73"/>
        <end position="90"/>
    </location>
</feature>
<name>A0A1E7FP22_9STRA</name>
<keyword evidence="1" id="KW-1133">Transmembrane helix</keyword>
<evidence type="ECO:0008006" key="4">
    <source>
        <dbReference type="Google" id="ProtNLM"/>
    </source>
</evidence>
<keyword evidence="3" id="KW-1185">Reference proteome</keyword>
<dbReference type="OrthoDB" id="41894at2759"/>
<feature type="transmembrane region" description="Helical" evidence="1">
    <location>
        <begin position="257"/>
        <end position="274"/>
    </location>
</feature>
<sequence length="317" mass="36309">MCSNKDDGGDSDGNNNSVQSNKKELKKFKTLSFSDFLDPRQPWDLTEGIADSPMKGLFSFVPRKLKEGPWSKIAIIGLVLTLYLLISALVDVNLKNPPSNGYVQEFVLPTDAYPAYTLGWYYNIAGFFWMTGIMWMIYSFYSSFAAWISFTLWSWTIITIRHGLCALAPFVPSVRIVAEILRFPVLLSASITFVVWNFVLLPVILLYFLKDDPSRRNGFLKFAFGFRMCNVHIFNIGFATFNAVSVEPRRPLHIGDMNVAFCYIMTYLCFYYLILDRIGVHLYPIFSPRVPWVILSYGMIAGTCIGVYNFWSYMLPI</sequence>
<feature type="transmembrane region" description="Helical" evidence="1">
    <location>
        <begin position="183"/>
        <end position="209"/>
    </location>
</feature>
<dbReference type="InParanoid" id="A0A1E7FP22"/>
<evidence type="ECO:0000313" key="2">
    <source>
        <dbReference type="EMBL" id="OEU19887.1"/>
    </source>
</evidence>
<proteinExistence type="predicted"/>
<dbReference type="KEGG" id="fcy:FRACYDRAFT_260144"/>
<dbReference type="Proteomes" id="UP000095751">
    <property type="component" value="Unassembled WGS sequence"/>
</dbReference>
<dbReference type="EMBL" id="KV784355">
    <property type="protein sequence ID" value="OEU19887.1"/>
    <property type="molecule type" value="Genomic_DNA"/>
</dbReference>
<feature type="transmembrane region" description="Helical" evidence="1">
    <location>
        <begin position="120"/>
        <end position="138"/>
    </location>
</feature>
<reference evidence="2 3" key="1">
    <citation type="submission" date="2016-09" db="EMBL/GenBank/DDBJ databases">
        <title>Extensive genetic diversity and differential bi-allelic expression allows diatom success in the polar Southern Ocean.</title>
        <authorList>
            <consortium name="DOE Joint Genome Institute"/>
            <person name="Mock T."/>
            <person name="Otillar R.P."/>
            <person name="Strauss J."/>
            <person name="Dupont C."/>
            <person name="Frickenhaus S."/>
            <person name="Maumus F."/>
            <person name="Mcmullan M."/>
            <person name="Sanges R."/>
            <person name="Schmutz J."/>
            <person name="Toseland A."/>
            <person name="Valas R."/>
            <person name="Veluchamy A."/>
            <person name="Ward B.J."/>
            <person name="Allen A."/>
            <person name="Barry K."/>
            <person name="Falciatore A."/>
            <person name="Ferrante M."/>
            <person name="Fortunato A.E."/>
            <person name="Gloeckner G."/>
            <person name="Gruber A."/>
            <person name="Hipkin R."/>
            <person name="Janech M."/>
            <person name="Kroth P."/>
            <person name="Leese F."/>
            <person name="Lindquist E."/>
            <person name="Lyon B.R."/>
            <person name="Martin J."/>
            <person name="Mayer C."/>
            <person name="Parker M."/>
            <person name="Quesneville H."/>
            <person name="Raymond J."/>
            <person name="Uhlig C."/>
            <person name="Valentin K.U."/>
            <person name="Worden A.Z."/>
            <person name="Armbrust E.V."/>
            <person name="Bowler C."/>
            <person name="Green B."/>
            <person name="Moulton V."/>
            <person name="Van Oosterhout C."/>
            <person name="Grigoriev I."/>
        </authorList>
    </citation>
    <scope>NUCLEOTIDE SEQUENCE [LARGE SCALE GENOMIC DNA]</scope>
    <source>
        <strain evidence="2 3">CCMP1102</strain>
    </source>
</reference>
<keyword evidence="1" id="KW-0812">Transmembrane</keyword>
<protein>
    <recommendedName>
        <fullName evidence="4">Transmembrane protein</fullName>
    </recommendedName>
</protein>
<feature type="transmembrane region" description="Helical" evidence="1">
    <location>
        <begin position="150"/>
        <end position="171"/>
    </location>
</feature>
<evidence type="ECO:0000256" key="1">
    <source>
        <dbReference type="SAM" id="Phobius"/>
    </source>
</evidence>
<accession>A0A1E7FP22</accession>